<dbReference type="Gene3D" id="2.40.50.580">
    <property type="match status" value="1"/>
</dbReference>
<evidence type="ECO:0000256" key="1">
    <source>
        <dbReference type="HAMAP-Rule" id="MF_00095"/>
    </source>
</evidence>
<evidence type="ECO:0000259" key="3">
    <source>
        <dbReference type="Pfam" id="PF17746"/>
    </source>
</evidence>
<dbReference type="EMBL" id="DRKP01000076">
    <property type="protein sequence ID" value="HEB96145.1"/>
    <property type="molecule type" value="Genomic_DNA"/>
</dbReference>
<dbReference type="HAMAP" id="MF_00095">
    <property type="entry name" value="SfsA"/>
    <property type="match status" value="1"/>
</dbReference>
<dbReference type="InterPro" id="IPR040452">
    <property type="entry name" value="SfsA_C"/>
</dbReference>
<dbReference type="GO" id="GO:0003677">
    <property type="term" value="F:DNA binding"/>
    <property type="evidence" value="ECO:0007669"/>
    <property type="project" value="InterPro"/>
</dbReference>
<accession>A0A831RK50</accession>
<evidence type="ECO:0000259" key="2">
    <source>
        <dbReference type="Pfam" id="PF03749"/>
    </source>
</evidence>
<evidence type="ECO:0000313" key="5">
    <source>
        <dbReference type="Proteomes" id="UP000886251"/>
    </source>
</evidence>
<sequence>MQLPALTRGRILRRYKRFLADVELADGTRVTAHCPNTGSMRGCWEPGAPVELSHSDDPRRKLAWTLERVDMGAGWVGVNTARTNAVVAEAIAAGRVPGLEGYTGLRREVTWDLPGHPRSRLDLLLSGGDRPDALVEVKNVTLLEGDRLLFPDAVSARALKHVELLHGVLQQGLRGVLLFALNRPEGVVFAPAREIHPAYAERLRQVAEEGVEVLALRIHHHDLGMEGAELVPVELDGEA</sequence>
<dbReference type="Pfam" id="PF17746">
    <property type="entry name" value="SfsA_N"/>
    <property type="match status" value="1"/>
</dbReference>
<protein>
    <recommendedName>
        <fullName evidence="1">Sugar fermentation stimulation protein homolog</fullName>
    </recommendedName>
</protein>
<dbReference type="AlphaFoldDB" id="A0A831RK50"/>
<proteinExistence type="inferred from homology"/>
<feature type="domain" description="Sugar fermentation stimulation protein C-terminal" evidence="2">
    <location>
        <begin position="82"/>
        <end position="220"/>
    </location>
</feature>
<reference evidence="4" key="1">
    <citation type="journal article" date="2020" name="mSystems">
        <title>Genome- and Community-Level Interaction Insights into Carbon Utilization and Element Cycling Functions of Hydrothermarchaeota in Hydrothermal Sediment.</title>
        <authorList>
            <person name="Zhou Z."/>
            <person name="Liu Y."/>
            <person name="Xu W."/>
            <person name="Pan J."/>
            <person name="Luo Z.H."/>
            <person name="Li M."/>
        </authorList>
    </citation>
    <scope>NUCLEOTIDE SEQUENCE [LARGE SCALE GENOMIC DNA]</scope>
    <source>
        <strain evidence="4">HyVt-443</strain>
    </source>
</reference>
<gene>
    <name evidence="1 4" type="primary">sfsA</name>
    <name evidence="4" type="ORF">ENI96_06920</name>
</gene>
<dbReference type="PANTHER" id="PTHR30545:SF2">
    <property type="entry name" value="SUGAR FERMENTATION STIMULATION PROTEIN A"/>
    <property type="match status" value="1"/>
</dbReference>
<dbReference type="PANTHER" id="PTHR30545">
    <property type="entry name" value="SUGAR FERMENTATION STIMULATION PROTEIN A"/>
    <property type="match status" value="1"/>
</dbReference>
<comment type="caution">
    <text evidence="4">The sequence shown here is derived from an EMBL/GenBank/DDBJ whole genome shotgun (WGS) entry which is preliminary data.</text>
</comment>
<dbReference type="Pfam" id="PF03749">
    <property type="entry name" value="SfsA"/>
    <property type="match status" value="1"/>
</dbReference>
<dbReference type="InterPro" id="IPR041465">
    <property type="entry name" value="SfsA_N"/>
</dbReference>
<comment type="similarity">
    <text evidence="1">Belongs to the SfsA family.</text>
</comment>
<evidence type="ECO:0000313" key="4">
    <source>
        <dbReference type="EMBL" id="HEB96145.1"/>
    </source>
</evidence>
<name>A0A831RK50_9GAMM</name>
<dbReference type="CDD" id="cd22359">
    <property type="entry name" value="SfsA-like_bacterial"/>
    <property type="match status" value="1"/>
</dbReference>
<feature type="domain" description="SfsA N-terminal OB" evidence="3">
    <location>
        <begin position="12"/>
        <end position="78"/>
    </location>
</feature>
<dbReference type="NCBIfam" id="TIGR00230">
    <property type="entry name" value="sfsA"/>
    <property type="match status" value="1"/>
</dbReference>
<dbReference type="InterPro" id="IPR005224">
    <property type="entry name" value="SfsA"/>
</dbReference>
<organism evidence="4 5">
    <name type="scientific">Sedimenticola thiotaurini</name>
    <dbReference type="NCBI Taxonomy" id="1543721"/>
    <lineage>
        <taxon>Bacteria</taxon>
        <taxon>Pseudomonadati</taxon>
        <taxon>Pseudomonadota</taxon>
        <taxon>Gammaproteobacteria</taxon>
        <taxon>Chromatiales</taxon>
        <taxon>Sedimenticolaceae</taxon>
        <taxon>Sedimenticola</taxon>
    </lineage>
</organism>
<dbReference type="Proteomes" id="UP000886251">
    <property type="component" value="Unassembled WGS sequence"/>
</dbReference>
<dbReference type="Gene3D" id="3.40.1350.60">
    <property type="match status" value="1"/>
</dbReference>